<evidence type="ECO:0000313" key="12">
    <source>
        <dbReference type="Proteomes" id="UP001153069"/>
    </source>
</evidence>
<dbReference type="PROSITE" id="PS51845">
    <property type="entry name" value="PDEASE_I_2"/>
    <property type="match status" value="1"/>
</dbReference>
<dbReference type="GO" id="GO:0001653">
    <property type="term" value="F:peptide receptor activity"/>
    <property type="evidence" value="ECO:0007669"/>
    <property type="project" value="TreeGrafter"/>
</dbReference>
<evidence type="ECO:0000256" key="1">
    <source>
        <dbReference type="ARBA" id="ARBA00004370"/>
    </source>
</evidence>
<dbReference type="SMART" id="SM00044">
    <property type="entry name" value="CYCc"/>
    <property type="match status" value="1"/>
</dbReference>
<dbReference type="CDD" id="cd07302">
    <property type="entry name" value="CHD"/>
    <property type="match status" value="1"/>
</dbReference>
<keyword evidence="6" id="KW-0456">Lyase</keyword>
<evidence type="ECO:0000256" key="5">
    <source>
        <dbReference type="ARBA" id="ARBA00023136"/>
    </source>
</evidence>
<dbReference type="InterPro" id="IPR036971">
    <property type="entry name" value="PDEase_catalytic_dom_sf"/>
</dbReference>
<feature type="region of interest" description="Disordered" evidence="7">
    <location>
        <begin position="492"/>
        <end position="512"/>
    </location>
</feature>
<evidence type="ECO:0000256" key="4">
    <source>
        <dbReference type="ARBA" id="ARBA00022989"/>
    </source>
</evidence>
<dbReference type="Proteomes" id="UP001153069">
    <property type="component" value="Unassembled WGS sequence"/>
</dbReference>
<dbReference type="PANTHER" id="PTHR11920:SF335">
    <property type="entry name" value="GUANYLATE CYCLASE"/>
    <property type="match status" value="1"/>
</dbReference>
<feature type="domain" description="PDEase" evidence="10">
    <location>
        <begin position="792"/>
        <end position="1025"/>
    </location>
</feature>
<evidence type="ECO:0000256" key="3">
    <source>
        <dbReference type="ARBA" id="ARBA00022741"/>
    </source>
</evidence>
<name>A0A9N8D8H8_9STRA</name>
<keyword evidence="5 8" id="KW-0472">Membrane</keyword>
<evidence type="ECO:0000313" key="11">
    <source>
        <dbReference type="EMBL" id="CAB9496111.1"/>
    </source>
</evidence>
<dbReference type="GO" id="GO:0007168">
    <property type="term" value="P:receptor guanylyl cyclase signaling pathway"/>
    <property type="evidence" value="ECO:0007669"/>
    <property type="project" value="TreeGrafter"/>
</dbReference>
<dbReference type="GO" id="GO:0000166">
    <property type="term" value="F:nucleotide binding"/>
    <property type="evidence" value="ECO:0007669"/>
    <property type="project" value="UniProtKB-KW"/>
</dbReference>
<accession>A0A9N8D8H8</accession>
<dbReference type="SUPFAM" id="SSF109604">
    <property type="entry name" value="HD-domain/PDEase-like"/>
    <property type="match status" value="1"/>
</dbReference>
<comment type="caution">
    <text evidence="11">The sequence shown here is derived from an EMBL/GenBank/DDBJ whole genome shotgun (WGS) entry which is preliminary data.</text>
</comment>
<dbReference type="InterPro" id="IPR050401">
    <property type="entry name" value="Cyclic_nucleotide_synthase"/>
</dbReference>
<feature type="compositionally biased region" description="Acidic residues" evidence="7">
    <location>
        <begin position="493"/>
        <end position="503"/>
    </location>
</feature>
<dbReference type="EMBL" id="CAICTM010000001">
    <property type="protein sequence ID" value="CAB9496111.1"/>
    <property type="molecule type" value="Genomic_DNA"/>
</dbReference>
<keyword evidence="4 8" id="KW-1133">Transmembrane helix</keyword>
<dbReference type="Pfam" id="PF00233">
    <property type="entry name" value="PDEase_I"/>
    <property type="match status" value="1"/>
</dbReference>
<organism evidence="11 12">
    <name type="scientific">Seminavis robusta</name>
    <dbReference type="NCBI Taxonomy" id="568900"/>
    <lineage>
        <taxon>Eukaryota</taxon>
        <taxon>Sar</taxon>
        <taxon>Stramenopiles</taxon>
        <taxon>Ochrophyta</taxon>
        <taxon>Bacillariophyta</taxon>
        <taxon>Bacillariophyceae</taxon>
        <taxon>Bacillariophycidae</taxon>
        <taxon>Naviculales</taxon>
        <taxon>Naviculaceae</taxon>
        <taxon>Seminavis</taxon>
    </lineage>
</organism>
<dbReference type="InterPro" id="IPR029787">
    <property type="entry name" value="Nucleotide_cyclase"/>
</dbReference>
<evidence type="ECO:0000256" key="7">
    <source>
        <dbReference type="SAM" id="MobiDB-lite"/>
    </source>
</evidence>
<sequence>MSTSGSFPLEGFKPGYSSSNDQSFSHSINGKDNFPDDVSDIDDTASVFSYTTNSTMTTTYSEGHTSIKRKEYVDPKVAVKEQRWVMWAKLAVAAVLLTAMAAMATGTLMVIKKGEYQDFVVQFRNYASQIVAVSEENAANTFRSIAGLSVSITSYTESTGMKWPLVTLPHFDARASAAESLSGVRLLAFAPVVTKNDKPKWEKHVAKNARKTFQESIDYQKMNVSDVNALYLWPYMYQGNLKTFQFNREEGEGPYLPMWQLSRWRPELSGMINYNLNDEMRVKKAFATTTITKGPSLNFFVITGTADSILVQPIFDTVMENGKKEKKIVGILWCLIDWLAYFNNIVADKDAEMIAVVKSTDNDAATYQINGLKAKFLGEGDLHDHKYNHLEVSSEFAKLEIDESIKLPNHLKVPSLSVHLYPTDSLRKNYETYNAYYYTAGVIAIFMFTSTIFGIFDFTVRRQQAKVMERVIRQDKIVSNLFPQQIRDRLYGAEDEDEDEEENEEKKAKTVQNGFPDVLDPNDFDNPEMFDQPPIADLFPSATVFFADIAGFTAWSSQREPPQVFMLLESLYGAFDKIAYKHGIFKVETTGDCYVAVCGLPEPRKRHATAMARFARDCMVKFTEMTQKLEITLGPDTGDLQMRCGLHSGQVTAGVLRGERSRFQLFGDTVNTASRMETTSLLSRIQISNTTAELLKKEGKSKWITRRSEKVSVKGKGMMQTSWLRLKKAVKPDPEDELAGSEEAVNERLEGVHAGDDDGDASDDSECPADYDNELPEMKNQLNKEQRLIEWSTEVLSKLLQQIVASRPEGKPPIDLSDLEKNMGKNNIALDEFKEIVSLPKIGPSDMKYRRDANEIFLPLHVVSQLRCYITKVSEMYLRNPFHNFEHACHVSASVRKMLTRIVSDSGPIGSDDDTDPKEDVGLVDLAGHSFGITSDPLTQFAVIFSALIHDAEHPGVPNTTLVEEKTPEAEKYKKSVAEQNSIHKAWDLLMTDEYKDLRQTIYSNEDEMRRFRQLLINVVLATDICDKELGALRKARWATAFSDEPVDSTLEMDVDRKATIVIEHLIQASDVSHTMQHWQIYLHWNERFFFELYGAYKTGRAANDPSKGWYKGEIGFFDFYIIPLAKKLDRCGVFGVSSDEYLNYAQLNRDEWEREGEQVVAEFKEKYYTKFPEHKNLRLEDQSS</sequence>
<dbReference type="InterPro" id="IPR001054">
    <property type="entry name" value="A/G_cyclase"/>
</dbReference>
<keyword evidence="2 8" id="KW-0812">Transmembrane</keyword>
<dbReference type="Pfam" id="PF00211">
    <property type="entry name" value="Guanylate_cyc"/>
    <property type="match status" value="1"/>
</dbReference>
<dbReference type="InterPro" id="IPR002073">
    <property type="entry name" value="PDEase_catalytic_dom"/>
</dbReference>
<dbReference type="PANTHER" id="PTHR11920">
    <property type="entry name" value="GUANYLYL CYCLASE"/>
    <property type="match status" value="1"/>
</dbReference>
<dbReference type="GO" id="GO:0035556">
    <property type="term" value="P:intracellular signal transduction"/>
    <property type="evidence" value="ECO:0007669"/>
    <property type="project" value="InterPro"/>
</dbReference>
<proteinExistence type="predicted"/>
<evidence type="ECO:0000259" key="10">
    <source>
        <dbReference type="PROSITE" id="PS51845"/>
    </source>
</evidence>
<keyword evidence="11" id="KW-0675">Receptor</keyword>
<feature type="transmembrane region" description="Helical" evidence="8">
    <location>
        <begin position="435"/>
        <end position="460"/>
    </location>
</feature>
<reference evidence="11" key="1">
    <citation type="submission" date="2020-06" db="EMBL/GenBank/DDBJ databases">
        <authorList>
            <consortium name="Plant Systems Biology data submission"/>
        </authorList>
    </citation>
    <scope>NUCLEOTIDE SEQUENCE</scope>
    <source>
        <strain evidence="11">D6</strain>
    </source>
</reference>
<feature type="compositionally biased region" description="Basic and acidic residues" evidence="7">
    <location>
        <begin position="745"/>
        <end position="756"/>
    </location>
</feature>
<dbReference type="GO" id="GO:0005886">
    <property type="term" value="C:plasma membrane"/>
    <property type="evidence" value="ECO:0007669"/>
    <property type="project" value="TreeGrafter"/>
</dbReference>
<feature type="compositionally biased region" description="Acidic residues" evidence="7">
    <location>
        <begin position="757"/>
        <end position="769"/>
    </location>
</feature>
<evidence type="ECO:0000256" key="8">
    <source>
        <dbReference type="SAM" id="Phobius"/>
    </source>
</evidence>
<feature type="region of interest" description="Disordered" evidence="7">
    <location>
        <begin position="728"/>
        <end position="769"/>
    </location>
</feature>
<keyword evidence="12" id="KW-1185">Reference proteome</keyword>
<dbReference type="Gene3D" id="1.10.1300.10">
    <property type="entry name" value="3'5'-cyclic nucleotide phosphodiesterase, catalytic domain"/>
    <property type="match status" value="1"/>
</dbReference>
<dbReference type="Gene3D" id="3.30.70.1230">
    <property type="entry name" value="Nucleotide cyclase"/>
    <property type="match status" value="1"/>
</dbReference>
<keyword evidence="3" id="KW-0547">Nucleotide-binding</keyword>
<evidence type="ECO:0000259" key="9">
    <source>
        <dbReference type="PROSITE" id="PS50125"/>
    </source>
</evidence>
<evidence type="ECO:0000256" key="2">
    <source>
        <dbReference type="ARBA" id="ARBA00022692"/>
    </source>
</evidence>
<feature type="domain" description="Guanylate cyclase" evidence="9">
    <location>
        <begin position="543"/>
        <end position="677"/>
    </location>
</feature>
<dbReference type="AlphaFoldDB" id="A0A9N8D8H8"/>
<dbReference type="GO" id="GO:0004383">
    <property type="term" value="F:guanylate cyclase activity"/>
    <property type="evidence" value="ECO:0007669"/>
    <property type="project" value="TreeGrafter"/>
</dbReference>
<dbReference type="PROSITE" id="PS50125">
    <property type="entry name" value="GUANYLATE_CYCLASE_2"/>
    <property type="match status" value="1"/>
</dbReference>
<comment type="subcellular location">
    <subcellularLocation>
        <location evidence="1">Membrane</location>
    </subcellularLocation>
</comment>
<dbReference type="SUPFAM" id="SSF55073">
    <property type="entry name" value="Nucleotide cyclase"/>
    <property type="match status" value="1"/>
</dbReference>
<feature type="transmembrane region" description="Helical" evidence="8">
    <location>
        <begin position="90"/>
        <end position="111"/>
    </location>
</feature>
<gene>
    <name evidence="11" type="ORF">SEMRO_1_G000890.1</name>
</gene>
<evidence type="ECO:0000256" key="6">
    <source>
        <dbReference type="ARBA" id="ARBA00023239"/>
    </source>
</evidence>
<dbReference type="GO" id="GO:0004114">
    <property type="term" value="F:3',5'-cyclic-nucleotide phosphodiesterase activity"/>
    <property type="evidence" value="ECO:0007669"/>
    <property type="project" value="InterPro"/>
</dbReference>
<protein>
    <submittedName>
        <fullName evidence="11">Receptor-type guanylate cyclase gcy</fullName>
    </submittedName>
</protein>
<dbReference type="GO" id="GO:0004016">
    <property type="term" value="F:adenylate cyclase activity"/>
    <property type="evidence" value="ECO:0007669"/>
    <property type="project" value="TreeGrafter"/>
</dbReference>